<evidence type="ECO:0000256" key="1">
    <source>
        <dbReference type="SAM" id="MobiDB-lite"/>
    </source>
</evidence>
<evidence type="ECO:0000313" key="4">
    <source>
        <dbReference type="Proteomes" id="UP000324897"/>
    </source>
</evidence>
<comment type="caution">
    <text evidence="3">The sequence shown here is derived from an EMBL/GenBank/DDBJ whole genome shotgun (WGS) entry which is preliminary data.</text>
</comment>
<feature type="compositionally biased region" description="Basic and acidic residues" evidence="1">
    <location>
        <begin position="157"/>
        <end position="176"/>
    </location>
</feature>
<feature type="transmembrane region" description="Helical" evidence="2">
    <location>
        <begin position="54"/>
        <end position="76"/>
    </location>
</feature>
<reference evidence="3 4" key="1">
    <citation type="journal article" date="2019" name="Sci. Rep.">
        <title>A high-quality genome of Eragrostis curvula grass provides insights into Poaceae evolution and supports new strategies to enhance forage quality.</title>
        <authorList>
            <person name="Carballo J."/>
            <person name="Santos B.A.C.M."/>
            <person name="Zappacosta D."/>
            <person name="Garbus I."/>
            <person name="Selva J.P."/>
            <person name="Gallo C.A."/>
            <person name="Diaz A."/>
            <person name="Albertini E."/>
            <person name="Caccamo M."/>
            <person name="Echenique V."/>
        </authorList>
    </citation>
    <scope>NUCLEOTIDE SEQUENCE [LARGE SCALE GENOMIC DNA]</scope>
    <source>
        <strain evidence="4">cv. Victoria</strain>
        <tissue evidence="3">Leaf</tissue>
    </source>
</reference>
<keyword evidence="2" id="KW-1133">Transmembrane helix</keyword>
<feature type="non-terminal residue" evidence="3">
    <location>
        <position position="1"/>
    </location>
</feature>
<evidence type="ECO:0000256" key="2">
    <source>
        <dbReference type="SAM" id="Phobius"/>
    </source>
</evidence>
<keyword evidence="2" id="KW-0812">Transmembrane</keyword>
<keyword evidence="2" id="KW-0472">Membrane</keyword>
<name>A0A5J9SKT9_9POAL</name>
<gene>
    <name evidence="3" type="ORF">EJB05_55039</name>
</gene>
<dbReference type="AlphaFoldDB" id="A0A5J9SKT9"/>
<dbReference type="Proteomes" id="UP000324897">
    <property type="component" value="Unassembled WGS sequence"/>
</dbReference>
<protein>
    <submittedName>
        <fullName evidence="3">Uncharacterized protein</fullName>
    </submittedName>
</protein>
<dbReference type="Gramene" id="TVT99609">
    <property type="protein sequence ID" value="TVT99609"/>
    <property type="gene ID" value="EJB05_55039"/>
</dbReference>
<feature type="region of interest" description="Disordered" evidence="1">
    <location>
        <begin position="147"/>
        <end position="188"/>
    </location>
</feature>
<organism evidence="3 4">
    <name type="scientific">Eragrostis curvula</name>
    <name type="common">weeping love grass</name>
    <dbReference type="NCBI Taxonomy" id="38414"/>
    <lineage>
        <taxon>Eukaryota</taxon>
        <taxon>Viridiplantae</taxon>
        <taxon>Streptophyta</taxon>
        <taxon>Embryophyta</taxon>
        <taxon>Tracheophyta</taxon>
        <taxon>Spermatophyta</taxon>
        <taxon>Magnoliopsida</taxon>
        <taxon>Liliopsida</taxon>
        <taxon>Poales</taxon>
        <taxon>Poaceae</taxon>
        <taxon>PACMAD clade</taxon>
        <taxon>Chloridoideae</taxon>
        <taxon>Eragrostideae</taxon>
        <taxon>Eragrostidinae</taxon>
        <taxon>Eragrostis</taxon>
    </lineage>
</organism>
<evidence type="ECO:0000313" key="3">
    <source>
        <dbReference type="EMBL" id="TVT99609.1"/>
    </source>
</evidence>
<feature type="transmembrane region" description="Helical" evidence="2">
    <location>
        <begin position="83"/>
        <end position="102"/>
    </location>
</feature>
<keyword evidence="4" id="KW-1185">Reference proteome</keyword>
<accession>A0A5J9SKT9</accession>
<dbReference type="EMBL" id="RWGY01000696">
    <property type="protein sequence ID" value="TVT99609.1"/>
    <property type="molecule type" value="Genomic_DNA"/>
</dbReference>
<sequence>MDVIETEEELRLALADMKKRHSFLAVLLTSLSALCSESKTCYELKSSAADEANAILYALLCCSVLQAAAAVLALLLTGRRRRALAYFTLAATAVGHCMYARIQCPRLDAYRNIDGVRLTLLFFNLGNDLLCFHLLIKVRAYEVYEHGESPPSPCTRGRKEEDRVPADGADDGKEQGEVSAVLGVELQA</sequence>
<proteinExistence type="predicted"/>